<feature type="chain" id="PRO_5013341545" evidence="1">
    <location>
        <begin position="27"/>
        <end position="109"/>
    </location>
</feature>
<sequence precursor="true">MLISLMKSKRFVVFGVAVLAAVVVFAANTSAAPEDQTDGFLDPFSLTVSSYSTDSDAQSFDPTVSSAMFEGFTDVSGSVDSTEATVVEISMPRPPIVPYRPRPRSPIRF</sequence>
<protein>
    <submittedName>
        <fullName evidence="2">Uncharacterized protein</fullName>
    </submittedName>
</protein>
<organism evidence="2 3">
    <name type="scientific">Anaerohalosphaera lusitana</name>
    <dbReference type="NCBI Taxonomy" id="1936003"/>
    <lineage>
        <taxon>Bacteria</taxon>
        <taxon>Pseudomonadati</taxon>
        <taxon>Planctomycetota</taxon>
        <taxon>Phycisphaerae</taxon>
        <taxon>Sedimentisphaerales</taxon>
        <taxon>Anaerohalosphaeraceae</taxon>
        <taxon>Anaerohalosphaera</taxon>
    </lineage>
</organism>
<gene>
    <name evidence="2" type="ORF">STSP2_01477</name>
</gene>
<reference evidence="3" key="1">
    <citation type="submission" date="2017-02" db="EMBL/GenBank/DDBJ databases">
        <title>Comparative genomics and description of representatives of a novel lineage of planctomycetes thriving in anoxic sediments.</title>
        <authorList>
            <person name="Spring S."/>
            <person name="Bunk B."/>
            <person name="Sproer C."/>
        </authorList>
    </citation>
    <scope>NUCLEOTIDE SEQUENCE [LARGE SCALE GENOMIC DNA]</scope>
    <source>
        <strain evidence="3">ST-NAGAB-D1</strain>
    </source>
</reference>
<name>A0A1U9NKQ8_9BACT</name>
<dbReference type="RefSeq" id="WP_169853054.1">
    <property type="nucleotide sequence ID" value="NZ_CP019791.1"/>
</dbReference>
<evidence type="ECO:0000256" key="1">
    <source>
        <dbReference type="SAM" id="SignalP"/>
    </source>
</evidence>
<accession>A0A1U9NKQ8</accession>
<evidence type="ECO:0000313" key="2">
    <source>
        <dbReference type="EMBL" id="AQT68318.1"/>
    </source>
</evidence>
<feature type="signal peptide" evidence="1">
    <location>
        <begin position="1"/>
        <end position="26"/>
    </location>
</feature>
<dbReference type="STRING" id="1936003.STSP2_01477"/>
<dbReference type="KEGG" id="alus:STSP2_01477"/>
<keyword evidence="1" id="KW-0732">Signal</keyword>
<evidence type="ECO:0000313" key="3">
    <source>
        <dbReference type="Proteomes" id="UP000189674"/>
    </source>
</evidence>
<dbReference type="EMBL" id="CP019791">
    <property type="protein sequence ID" value="AQT68318.1"/>
    <property type="molecule type" value="Genomic_DNA"/>
</dbReference>
<keyword evidence="3" id="KW-1185">Reference proteome</keyword>
<dbReference type="Proteomes" id="UP000189674">
    <property type="component" value="Chromosome"/>
</dbReference>
<dbReference type="AlphaFoldDB" id="A0A1U9NKQ8"/>
<proteinExistence type="predicted"/>